<organism evidence="1 2">
    <name type="scientific">Pangasius djambal</name>
    <dbReference type="NCBI Taxonomy" id="1691987"/>
    <lineage>
        <taxon>Eukaryota</taxon>
        <taxon>Metazoa</taxon>
        <taxon>Chordata</taxon>
        <taxon>Craniata</taxon>
        <taxon>Vertebrata</taxon>
        <taxon>Euteleostomi</taxon>
        <taxon>Actinopterygii</taxon>
        <taxon>Neopterygii</taxon>
        <taxon>Teleostei</taxon>
        <taxon>Ostariophysi</taxon>
        <taxon>Siluriformes</taxon>
        <taxon>Pangasiidae</taxon>
        <taxon>Pangasius</taxon>
    </lineage>
</organism>
<proteinExistence type="predicted"/>
<sequence length="95" mass="10834">MKYLDGSPFRSENVRVALLDPSVEILRVVSNTWGNSLVVNAHAPTQQKRDEQCCVQMINSLKRILMALKFVRFIVFGMQKSPPKPEMRHLGLYCG</sequence>
<comment type="caution">
    <text evidence="1">The sequence shown here is derived from an EMBL/GenBank/DDBJ whole genome shotgun (WGS) entry which is preliminary data.</text>
</comment>
<protein>
    <submittedName>
        <fullName evidence="1">Uncharacterized protein</fullName>
    </submittedName>
</protein>
<evidence type="ECO:0000313" key="2">
    <source>
        <dbReference type="Proteomes" id="UP000830395"/>
    </source>
</evidence>
<accession>A0ACC5ZK68</accession>
<keyword evidence="2" id="KW-1185">Reference proteome</keyword>
<dbReference type="Proteomes" id="UP000830395">
    <property type="component" value="Chromosome 26"/>
</dbReference>
<name>A0ACC5ZK68_9TELE</name>
<evidence type="ECO:0000313" key="1">
    <source>
        <dbReference type="EMBL" id="MCJ8747908.1"/>
    </source>
</evidence>
<reference evidence="1" key="1">
    <citation type="submission" date="2020-02" db="EMBL/GenBank/DDBJ databases">
        <title>Genome sequencing of the panga catfish, Pangasius djambal.</title>
        <authorList>
            <person name="Wen M."/>
            <person name="Zahm M."/>
            <person name="Roques C."/>
            <person name="Cabau C."/>
            <person name="Klopp C."/>
            <person name="Donnadieu C."/>
            <person name="Jouanno E."/>
            <person name="Avarre J.-C."/>
            <person name="Campet M."/>
            <person name="Ha T."/>
            <person name="Dugue R."/>
            <person name="Lampietro C."/>
            <person name="Louis A."/>
            <person name="Herpin A."/>
            <person name="Echchiki A."/>
            <person name="Berthelot C."/>
            <person name="Parey E."/>
            <person name="Roest-Crollius H."/>
            <person name="Braasch I."/>
            <person name="Postlethwait J.H."/>
            <person name="Bobe J."/>
            <person name="Montfort J."/>
            <person name="Bouchez O."/>
            <person name="Begum T."/>
            <person name="Schartl M."/>
            <person name="Gustiano R."/>
            <person name="Guiguen Y."/>
        </authorList>
    </citation>
    <scope>NUCLEOTIDE SEQUENCE</scope>
    <source>
        <strain evidence="1">Pdj_M5554</strain>
    </source>
</reference>
<gene>
    <name evidence="1" type="ORF">PDJAM_G00158800</name>
</gene>
<dbReference type="EMBL" id="CM041000">
    <property type="protein sequence ID" value="MCJ8747908.1"/>
    <property type="molecule type" value="Genomic_DNA"/>
</dbReference>